<organism evidence="1 2">
    <name type="scientific">Mucilaginibacter calamicampi</name>
    <dbReference type="NCBI Taxonomy" id="1302352"/>
    <lineage>
        <taxon>Bacteria</taxon>
        <taxon>Pseudomonadati</taxon>
        <taxon>Bacteroidota</taxon>
        <taxon>Sphingobacteriia</taxon>
        <taxon>Sphingobacteriales</taxon>
        <taxon>Sphingobacteriaceae</taxon>
        <taxon>Mucilaginibacter</taxon>
    </lineage>
</organism>
<protein>
    <submittedName>
        <fullName evidence="1">DUF6686 family protein</fullName>
    </submittedName>
</protein>
<keyword evidence="2" id="KW-1185">Reference proteome</keyword>
<name>A0ABW2YYH7_9SPHI</name>
<evidence type="ECO:0000313" key="2">
    <source>
        <dbReference type="Proteomes" id="UP001596958"/>
    </source>
</evidence>
<dbReference type="InterPro" id="IPR046508">
    <property type="entry name" value="DUF6686"/>
</dbReference>
<dbReference type="Pfam" id="PF20391">
    <property type="entry name" value="DUF6686"/>
    <property type="match status" value="1"/>
</dbReference>
<dbReference type="Proteomes" id="UP001596958">
    <property type="component" value="Unassembled WGS sequence"/>
</dbReference>
<proteinExistence type="predicted"/>
<comment type="caution">
    <text evidence="1">The sequence shown here is derived from an EMBL/GenBank/DDBJ whole genome shotgun (WGS) entry which is preliminary data.</text>
</comment>
<accession>A0ABW2YYH7</accession>
<dbReference type="EMBL" id="JBHTHU010000020">
    <property type="protein sequence ID" value="MFD0751544.1"/>
    <property type="molecule type" value="Genomic_DNA"/>
</dbReference>
<evidence type="ECO:0000313" key="1">
    <source>
        <dbReference type="EMBL" id="MFD0751544.1"/>
    </source>
</evidence>
<reference evidence="2" key="1">
    <citation type="journal article" date="2019" name="Int. J. Syst. Evol. Microbiol.">
        <title>The Global Catalogue of Microorganisms (GCM) 10K type strain sequencing project: providing services to taxonomists for standard genome sequencing and annotation.</title>
        <authorList>
            <consortium name="The Broad Institute Genomics Platform"/>
            <consortium name="The Broad Institute Genome Sequencing Center for Infectious Disease"/>
            <person name="Wu L."/>
            <person name="Ma J."/>
        </authorList>
    </citation>
    <scope>NUCLEOTIDE SEQUENCE [LARGE SCALE GENOMIC DNA]</scope>
    <source>
        <strain evidence="2">CCUG 63418</strain>
    </source>
</reference>
<gene>
    <name evidence="1" type="ORF">ACFQZS_15435</name>
</gene>
<sequence>MAGTIYTMCETVILSKIGATIISQCMDCKILTLWTRTLLLNFSPEQFISFKNFTANLEVDLSLFPFPDGEERLVLRTPHSDICMTFSIDDWDNFQQAMEEARYMMEVYNLITKPGE</sequence>
<dbReference type="RefSeq" id="WP_377101819.1">
    <property type="nucleotide sequence ID" value="NZ_JBHTHU010000020.1"/>
</dbReference>